<evidence type="ECO:0000313" key="3">
    <source>
        <dbReference type="Proteomes" id="UP000199399"/>
    </source>
</evidence>
<dbReference type="AlphaFoldDB" id="A0A1G7R2K1"/>
<reference evidence="3" key="1">
    <citation type="submission" date="2016-10" db="EMBL/GenBank/DDBJ databases">
        <authorList>
            <person name="Varghese N."/>
            <person name="Submissions S."/>
        </authorList>
    </citation>
    <scope>NUCLEOTIDE SEQUENCE [LARGE SCALE GENOMIC DNA]</scope>
    <source>
        <strain evidence="3">DSM 16477</strain>
    </source>
</reference>
<dbReference type="STRING" id="218672.SAMN04489759_104225"/>
<proteinExistence type="predicted"/>
<dbReference type="Proteomes" id="UP000199399">
    <property type="component" value="Unassembled WGS sequence"/>
</dbReference>
<sequence>MGKHNIDLPALIGSRICHDLISPIGAINNGLELLNMSGSGAAPGPELELIGQSVESASARVRFFRIAFGAAGEQTMGQVEISAILRDLFAGTRFDIEWNIEAPQTRNCVRMVFLALLCIETALHHGGHIIITEQGNTFRLQATADKIAIDPALWDLMSDPDHETMLQPAQVQFALLPLIAAESGRRVTMETSDTELTVRF</sequence>
<gene>
    <name evidence="2" type="ORF">SAMN04489759_104225</name>
</gene>
<dbReference type="InterPro" id="IPR036890">
    <property type="entry name" value="HATPase_C_sf"/>
</dbReference>
<dbReference type="InterPro" id="IPR018762">
    <property type="entry name" value="ChpT_C"/>
</dbReference>
<name>A0A1G7R2K1_9RHOB</name>
<protein>
    <submittedName>
        <fullName evidence="2">Histidine phosphotransferase ChpT</fullName>
    </submittedName>
</protein>
<keyword evidence="3" id="KW-1185">Reference proteome</keyword>
<dbReference type="Pfam" id="PF10090">
    <property type="entry name" value="HPTransfase"/>
    <property type="match status" value="1"/>
</dbReference>
<dbReference type="Gene3D" id="3.30.565.10">
    <property type="entry name" value="Histidine kinase-like ATPase, C-terminal domain"/>
    <property type="match status" value="1"/>
</dbReference>
<keyword evidence="2" id="KW-0808">Transferase</keyword>
<accession>A0A1G7R2K1</accession>
<organism evidence="2 3">
    <name type="scientific">Sulfitobacter delicatus</name>
    <dbReference type="NCBI Taxonomy" id="218672"/>
    <lineage>
        <taxon>Bacteria</taxon>
        <taxon>Pseudomonadati</taxon>
        <taxon>Pseudomonadota</taxon>
        <taxon>Alphaproteobacteria</taxon>
        <taxon>Rhodobacterales</taxon>
        <taxon>Roseobacteraceae</taxon>
        <taxon>Sulfitobacter</taxon>
    </lineage>
</organism>
<dbReference type="EMBL" id="FNBP01000004">
    <property type="protein sequence ID" value="SDG04180.1"/>
    <property type="molecule type" value="Genomic_DNA"/>
</dbReference>
<dbReference type="OrthoDB" id="9803702at2"/>
<evidence type="ECO:0000259" key="1">
    <source>
        <dbReference type="Pfam" id="PF10090"/>
    </source>
</evidence>
<evidence type="ECO:0000313" key="2">
    <source>
        <dbReference type="EMBL" id="SDG04180.1"/>
    </source>
</evidence>
<dbReference type="RefSeq" id="WP_093741664.1">
    <property type="nucleotide sequence ID" value="NZ_FNBP01000004.1"/>
</dbReference>
<dbReference type="GO" id="GO:0016740">
    <property type="term" value="F:transferase activity"/>
    <property type="evidence" value="ECO:0007669"/>
    <property type="project" value="UniProtKB-KW"/>
</dbReference>
<feature type="domain" description="Histidine phosphotransferase ChpT C-terminal" evidence="1">
    <location>
        <begin position="80"/>
        <end position="194"/>
    </location>
</feature>
<dbReference type="Gene3D" id="1.10.287.130">
    <property type="match status" value="1"/>
</dbReference>